<keyword evidence="7" id="KW-0547">Nucleotide-binding</keyword>
<dbReference type="PANTHER" id="PTHR46116">
    <property type="entry name" value="(E3-INDEPENDENT) E2 UBIQUITIN-CONJUGATING ENZYME"/>
    <property type="match status" value="1"/>
</dbReference>
<dbReference type="Pfam" id="PF00179">
    <property type="entry name" value="UQ_con"/>
    <property type="match status" value="1"/>
</dbReference>
<evidence type="ECO:0000256" key="8">
    <source>
        <dbReference type="ARBA" id="ARBA00022786"/>
    </source>
</evidence>
<evidence type="ECO:0000256" key="1">
    <source>
        <dbReference type="ARBA" id="ARBA00004123"/>
    </source>
</evidence>
<evidence type="ECO:0000313" key="17">
    <source>
        <dbReference type="Proteomes" id="UP001057375"/>
    </source>
</evidence>
<evidence type="ECO:0000256" key="11">
    <source>
        <dbReference type="ARBA" id="ARBA00039894"/>
    </source>
</evidence>
<dbReference type="EMBL" id="BQXS01012639">
    <property type="protein sequence ID" value="GKT26147.1"/>
    <property type="molecule type" value="Genomic_DNA"/>
</dbReference>
<proteinExistence type="predicted"/>
<gene>
    <name evidence="16" type="ORF">ADUPG1_013252</name>
</gene>
<evidence type="ECO:0000256" key="12">
    <source>
        <dbReference type="ARBA" id="ARBA00041798"/>
    </source>
</evidence>
<dbReference type="Gene3D" id="3.10.110.10">
    <property type="entry name" value="Ubiquitin Conjugating Enzyme"/>
    <property type="match status" value="1"/>
</dbReference>
<evidence type="ECO:0000256" key="4">
    <source>
        <dbReference type="ARBA" id="ARBA00022490"/>
    </source>
</evidence>
<evidence type="ECO:0000256" key="2">
    <source>
        <dbReference type="ARBA" id="ARBA00004496"/>
    </source>
</evidence>
<accession>A0ABQ5K6G0</accession>
<dbReference type="PANTHER" id="PTHR46116:SF26">
    <property type="entry name" value="UBIQUITIN-CONJUGATING ENZYME E2 Z"/>
    <property type="match status" value="1"/>
</dbReference>
<evidence type="ECO:0000256" key="3">
    <source>
        <dbReference type="ARBA" id="ARBA00012486"/>
    </source>
</evidence>
<keyword evidence="8" id="KW-0833">Ubl conjugation pathway</keyword>
<evidence type="ECO:0000313" key="16">
    <source>
        <dbReference type="EMBL" id="GKT26147.1"/>
    </source>
</evidence>
<keyword evidence="4" id="KW-0963">Cytoplasm</keyword>
<reference evidence="16" key="1">
    <citation type="submission" date="2022-03" db="EMBL/GenBank/DDBJ databases">
        <title>Draft genome sequence of Aduncisulcus paluster, a free-living microaerophilic Fornicata.</title>
        <authorList>
            <person name="Yuyama I."/>
            <person name="Kume K."/>
            <person name="Tamura T."/>
            <person name="Inagaki Y."/>
            <person name="Hashimoto T."/>
        </authorList>
    </citation>
    <scope>NUCLEOTIDE SEQUENCE</scope>
    <source>
        <strain evidence="16">NY0171</strain>
    </source>
</reference>
<dbReference type="PROSITE" id="PS50127">
    <property type="entry name" value="UBC_2"/>
    <property type="match status" value="1"/>
</dbReference>
<dbReference type="SMART" id="SM00212">
    <property type="entry name" value="UBCc"/>
    <property type="match status" value="1"/>
</dbReference>
<keyword evidence="10" id="KW-0539">Nucleus</keyword>
<comment type="subcellular location">
    <subcellularLocation>
        <location evidence="2">Cytoplasm</location>
    </subcellularLocation>
    <subcellularLocation>
        <location evidence="1">Nucleus</location>
    </subcellularLocation>
</comment>
<evidence type="ECO:0000256" key="14">
    <source>
        <dbReference type="ARBA" id="ARBA00042401"/>
    </source>
</evidence>
<evidence type="ECO:0000256" key="7">
    <source>
        <dbReference type="ARBA" id="ARBA00022741"/>
    </source>
</evidence>
<keyword evidence="9" id="KW-0067">ATP-binding</keyword>
<evidence type="ECO:0000256" key="5">
    <source>
        <dbReference type="ARBA" id="ARBA00022679"/>
    </source>
</evidence>
<dbReference type="SUPFAM" id="SSF54495">
    <property type="entry name" value="UBC-like"/>
    <property type="match status" value="1"/>
</dbReference>
<evidence type="ECO:0000256" key="10">
    <source>
        <dbReference type="ARBA" id="ARBA00023242"/>
    </source>
</evidence>
<dbReference type="InterPro" id="IPR000608">
    <property type="entry name" value="UBC"/>
</dbReference>
<dbReference type="InterPro" id="IPR016135">
    <property type="entry name" value="UBQ-conjugating_enzyme/RWD"/>
</dbReference>
<evidence type="ECO:0000259" key="15">
    <source>
        <dbReference type="PROSITE" id="PS50127"/>
    </source>
</evidence>
<organism evidence="16 17">
    <name type="scientific">Aduncisulcus paluster</name>
    <dbReference type="NCBI Taxonomy" id="2918883"/>
    <lineage>
        <taxon>Eukaryota</taxon>
        <taxon>Metamonada</taxon>
        <taxon>Carpediemonas-like organisms</taxon>
        <taxon>Aduncisulcus</taxon>
    </lineage>
</organism>
<sequence length="260" mass="30177">MHAKRIFHDLKSFQKEKFTDKFLLPDPEDFKKLYQLTIGPSGPYMGGFYFFEVDVPETYPFNPPSLIHSTRDGLVRFNPNLYVGGKVCLSVIGTWGNTWAPSHNFTTIFLSLQGHVFNWKALDNEPGSHFSASQTQLYDEYVAYNNIKIAVCDMWEKLPVKFCEFRPMMAKELVLYAEKYFYFYDKHVAPISSLSMSGILDCRETPVDKDLRKRLGKVILDASAYCKKLKLIKPGDKEEADKKWKEEKELMDKIYASEKK</sequence>
<dbReference type="EC" id="2.3.2.23" evidence="3"/>
<evidence type="ECO:0000256" key="13">
    <source>
        <dbReference type="ARBA" id="ARBA00042316"/>
    </source>
</evidence>
<keyword evidence="6" id="KW-0053">Apoptosis</keyword>
<dbReference type="Proteomes" id="UP001057375">
    <property type="component" value="Unassembled WGS sequence"/>
</dbReference>
<name>A0ABQ5K6G0_9EUKA</name>
<evidence type="ECO:0000256" key="9">
    <source>
        <dbReference type="ARBA" id="ARBA00022840"/>
    </source>
</evidence>
<feature type="domain" description="UBC core" evidence="15">
    <location>
        <begin position="1"/>
        <end position="156"/>
    </location>
</feature>
<protein>
    <recommendedName>
        <fullName evidence="11">Ubiquitin-conjugating enzyme E2 Z</fullName>
        <ecNumber evidence="3">2.3.2.23</ecNumber>
    </recommendedName>
    <alternativeName>
        <fullName evidence="12">E2 ubiquitin-conjugating enzyme Z</fullName>
    </alternativeName>
    <alternativeName>
        <fullName evidence="14">Ubiquitin carrier protein Z</fullName>
    </alternativeName>
    <alternativeName>
        <fullName evidence="13">Ubiquitin-protein ligase Z</fullName>
    </alternativeName>
</protein>
<keyword evidence="17" id="KW-1185">Reference proteome</keyword>
<evidence type="ECO:0000256" key="6">
    <source>
        <dbReference type="ARBA" id="ARBA00022703"/>
    </source>
</evidence>
<comment type="caution">
    <text evidence="16">The sequence shown here is derived from an EMBL/GenBank/DDBJ whole genome shotgun (WGS) entry which is preliminary data.</text>
</comment>
<keyword evidence="5" id="KW-0808">Transferase</keyword>